<dbReference type="EMBL" id="LHQM01000052">
    <property type="protein sequence ID" value="KPJ21754.1"/>
    <property type="molecule type" value="Genomic_DNA"/>
</dbReference>
<protein>
    <submittedName>
        <fullName evidence="3">Transposase</fullName>
    </submittedName>
</protein>
<dbReference type="InterPro" id="IPR029261">
    <property type="entry name" value="Transposase_Znf"/>
</dbReference>
<organism evidence="3 4">
    <name type="scientific">Streptococcus phocae</name>
    <dbReference type="NCBI Taxonomy" id="119224"/>
    <lineage>
        <taxon>Bacteria</taxon>
        <taxon>Bacillati</taxon>
        <taxon>Bacillota</taxon>
        <taxon>Bacilli</taxon>
        <taxon>Lactobacillales</taxon>
        <taxon>Streptococcaceae</taxon>
        <taxon>Streptococcus</taxon>
    </lineage>
</organism>
<evidence type="ECO:0000259" key="2">
    <source>
        <dbReference type="Pfam" id="PF14690"/>
    </source>
</evidence>
<comment type="caution">
    <text evidence="3">The sequence shown here is derived from an EMBL/GenBank/DDBJ whole genome shotgun (WGS) entry which is preliminary data.</text>
</comment>
<dbReference type="InterPro" id="IPR047951">
    <property type="entry name" value="Transpos_ISL3"/>
</dbReference>
<dbReference type="Proteomes" id="UP000049578">
    <property type="component" value="Unassembled WGS sequence"/>
</dbReference>
<dbReference type="PATRIC" id="fig|119224.3.peg.1475"/>
<dbReference type="PANTHER" id="PTHR33498:SF1">
    <property type="entry name" value="TRANSPOSASE FOR INSERTION SEQUENCE ELEMENT IS1557"/>
    <property type="match status" value="1"/>
</dbReference>
<dbReference type="PANTHER" id="PTHR33498">
    <property type="entry name" value="TRANSPOSASE FOR INSERTION SEQUENCE ELEMENT IS1557"/>
    <property type="match status" value="1"/>
</dbReference>
<evidence type="ECO:0000313" key="4">
    <source>
        <dbReference type="Proteomes" id="UP000049578"/>
    </source>
</evidence>
<gene>
    <name evidence="3" type="ORF">AKK44_08170</name>
</gene>
<dbReference type="NCBIfam" id="NF033550">
    <property type="entry name" value="transpos_ISL3"/>
    <property type="match status" value="1"/>
</dbReference>
<dbReference type="STRING" id="119224.AKK44_08170"/>
<dbReference type="RefSeq" id="WP_054279272.1">
    <property type="nucleotide sequence ID" value="NZ_LHQM01000052.1"/>
</dbReference>
<proteinExistence type="predicted"/>
<sequence length="418" mass="49595">MEHINNTTLLIGIKDKNITLTKAIQHDTHIEVIATLDYHPPKCKHCMGKQIKYDFQKPSKIPFIEIAGFPSLIRLKKRRFQCKACRKVTVSETTLVKKNCQISEMVRQKIAQLLLNREALTYIASKLAISTSTVYRKLKQFRFQEDYTTLPEVLSWDEFSYQKGKLAFIAQDFNTKKIITILDNRRQTTIRNHFFKYSKEARNTVKIVTVDMSGSYIPLIRRLFPNAKIVLDRFHIVQHMSRALNQTRIKIMKQFDDKSLEYRALKYYWKLIQKDSRKLSSKPFYARTFRETLTPKECLNKMFNLVPELKDYYDLYQLLLFHLQERNTKHFWELIHDTSSHLNQTFKTVLNTFIRYRDDITNAIELPYSNAKLEATNKLIKDIKRNAFGYKNFDNFKKRISLALNITKEKTIFVSSRV</sequence>
<feature type="domain" description="Transposase IS204/IS1001/IS1096/IS1165 DDE" evidence="1">
    <location>
        <begin position="155"/>
        <end position="400"/>
    </location>
</feature>
<dbReference type="AlphaFoldDB" id="A0A0P6S071"/>
<name>A0A0P6S071_9STRE</name>
<dbReference type="Pfam" id="PF01610">
    <property type="entry name" value="DDE_Tnp_ISL3"/>
    <property type="match status" value="1"/>
</dbReference>
<feature type="domain" description="Transposase IS204/IS1001/IS1096/IS1165 zinc-finger" evidence="2">
    <location>
        <begin position="40"/>
        <end position="85"/>
    </location>
</feature>
<dbReference type="InterPro" id="IPR002560">
    <property type="entry name" value="Transposase_DDE"/>
</dbReference>
<evidence type="ECO:0000313" key="3">
    <source>
        <dbReference type="EMBL" id="KPJ21754.1"/>
    </source>
</evidence>
<keyword evidence="4" id="KW-1185">Reference proteome</keyword>
<evidence type="ECO:0000259" key="1">
    <source>
        <dbReference type="Pfam" id="PF01610"/>
    </source>
</evidence>
<reference evidence="3 4" key="1">
    <citation type="submission" date="2015-08" db="EMBL/GenBank/DDBJ databases">
        <title>Genome sequence of Streptococcus phocae subsp. phocae ATCC 51973T isolated from liver specimen obtained from seal.</title>
        <authorList>
            <person name="Avendano-Herrera R."/>
        </authorList>
    </citation>
    <scope>NUCLEOTIDE SEQUENCE [LARGE SCALE GENOMIC DNA]</scope>
    <source>
        <strain evidence="3 4">ATCC 51973</strain>
    </source>
</reference>
<accession>A0A0P6S071</accession>
<dbReference type="Pfam" id="PF14690">
    <property type="entry name" value="Zn_ribbon_ISL3"/>
    <property type="match status" value="1"/>
</dbReference>